<dbReference type="AlphaFoldDB" id="L7VU22"/>
<dbReference type="PATRIC" id="fig|1121335.3.peg.2118"/>
<dbReference type="KEGG" id="css:Cst_c21110"/>
<sequence length="44" mass="5360">MGFTNIYFYIISIYYIPFYSDKTIPKFSIYDRKLKKLTNLLKKA</sequence>
<accession>L7VU22</accession>
<dbReference type="Proteomes" id="UP000011220">
    <property type="component" value="Chromosome"/>
</dbReference>
<dbReference type="EMBL" id="CP004044">
    <property type="protein sequence ID" value="AGC69083.1"/>
    <property type="molecule type" value="Genomic_DNA"/>
</dbReference>
<reference evidence="1 2" key="1">
    <citation type="journal article" date="2013" name="Genome Announc.">
        <title>Complete genome sequence of Clostridium stercorarium subsp. stercorarium strain DSM 8532, a thermophilic degrader of plant cell wall fibers.</title>
        <authorList>
            <person name="Poehlein A."/>
            <person name="Zverlov V.V."/>
            <person name="Daniel R."/>
            <person name="Schwarz W.H."/>
            <person name="Liebl W."/>
        </authorList>
    </citation>
    <scope>NUCLEOTIDE SEQUENCE [LARGE SCALE GENOMIC DNA]</scope>
    <source>
        <strain evidence="2">ATCC 35414 / DSM 8532 / NCIMB 11754</strain>
    </source>
</reference>
<organism evidence="1 2">
    <name type="scientific">Thermoclostridium stercorarium (strain ATCC 35414 / DSM 8532 / NCIMB 11754)</name>
    <name type="common">Clostridium stercorarium</name>
    <dbReference type="NCBI Taxonomy" id="1121335"/>
    <lineage>
        <taxon>Bacteria</taxon>
        <taxon>Bacillati</taxon>
        <taxon>Bacillota</taxon>
        <taxon>Clostridia</taxon>
        <taxon>Eubacteriales</taxon>
        <taxon>Oscillospiraceae</taxon>
        <taxon>Thermoclostridium</taxon>
    </lineage>
</organism>
<name>L7VU22_THES1</name>
<evidence type="ECO:0000313" key="2">
    <source>
        <dbReference type="Proteomes" id="UP000011220"/>
    </source>
</evidence>
<protein>
    <submittedName>
        <fullName evidence="1">Uncharacterized protein</fullName>
    </submittedName>
</protein>
<evidence type="ECO:0000313" key="1">
    <source>
        <dbReference type="EMBL" id="AGC69083.1"/>
    </source>
</evidence>
<keyword evidence="2" id="KW-1185">Reference proteome</keyword>
<proteinExistence type="predicted"/>
<gene>
    <name evidence="1" type="ordered locus">Cst_c21110</name>
</gene>